<proteinExistence type="predicted"/>
<dbReference type="Pfam" id="PF12697">
    <property type="entry name" value="Abhydrolase_6"/>
    <property type="match status" value="1"/>
</dbReference>
<protein>
    <recommendedName>
        <fullName evidence="1">AB hydrolase-1 domain-containing protein</fullName>
    </recommendedName>
</protein>
<accession>A0A2D0B569</accession>
<name>A0A2D0B569_9BURK</name>
<dbReference type="EMBL" id="NJGU01000024">
    <property type="protein sequence ID" value="OWY26376.1"/>
    <property type="molecule type" value="Genomic_DNA"/>
</dbReference>
<sequence>MLHARAADEAAARQVIQVGTARPYSFAVYANNDLQRLPSHVARAVVLVHGVKRNADDYFAVGRHLLQMAQLPPSDTLLLAPNFMTQSDEGSSSAMPLWGGGTWMQGEDSERGVEGITSFQALDDIVHWLADRQRFPDLKEIVLMGHSAGAQLMQRYAVVNQLDAPLQQAGIAVRYIISSPSSYVYFEASRPDGDSFELPRTVMCPGYNNYRYGIENPPDYLKRQNLDSQQLFARYAARNITYLVGARDNNGNHRYLDKACGAAMQGTNRVERQLNFVNYERFLSAKWQIPVNHPEFQVKGAAHEADKLFQSEETALKLFPRR</sequence>
<dbReference type="Gene3D" id="3.40.50.1820">
    <property type="entry name" value="alpha/beta hydrolase"/>
    <property type="match status" value="1"/>
</dbReference>
<feature type="domain" description="AB hydrolase-1" evidence="1">
    <location>
        <begin position="45"/>
        <end position="269"/>
    </location>
</feature>
<evidence type="ECO:0000259" key="1">
    <source>
        <dbReference type="Pfam" id="PF12697"/>
    </source>
</evidence>
<gene>
    <name evidence="2" type="ORF">CEJ42_24225</name>
</gene>
<evidence type="ECO:0000313" key="3">
    <source>
        <dbReference type="Proteomes" id="UP000197596"/>
    </source>
</evidence>
<dbReference type="AlphaFoldDB" id="A0A2D0B569"/>
<organism evidence="2 3">
    <name type="scientific">Herbaspirillum robiniae</name>
    <dbReference type="NCBI Taxonomy" id="2014887"/>
    <lineage>
        <taxon>Bacteria</taxon>
        <taxon>Pseudomonadati</taxon>
        <taxon>Pseudomonadota</taxon>
        <taxon>Betaproteobacteria</taxon>
        <taxon>Burkholderiales</taxon>
        <taxon>Oxalobacteraceae</taxon>
        <taxon>Herbaspirillum</taxon>
    </lineage>
</organism>
<comment type="caution">
    <text evidence="2">The sequence shown here is derived from an EMBL/GenBank/DDBJ whole genome shotgun (WGS) entry which is preliminary data.</text>
</comment>
<dbReference type="SUPFAM" id="SSF53474">
    <property type="entry name" value="alpha/beta-Hydrolases"/>
    <property type="match status" value="1"/>
</dbReference>
<dbReference type="InterPro" id="IPR000073">
    <property type="entry name" value="AB_hydrolase_1"/>
</dbReference>
<dbReference type="Proteomes" id="UP000197596">
    <property type="component" value="Unassembled WGS sequence"/>
</dbReference>
<reference evidence="2 3" key="1">
    <citation type="submission" date="2017-06" db="EMBL/GenBank/DDBJ databases">
        <title>Herbaspirillum phytohormonus sp. nov., isolated from the root nodule of Robinia pseudoacacia in lead-zinc mine.</title>
        <authorList>
            <person name="Fan M."/>
            <person name="Lin Y."/>
        </authorList>
    </citation>
    <scope>NUCLEOTIDE SEQUENCE [LARGE SCALE GENOMIC DNA]</scope>
    <source>
        <strain evidence="2 3">HZ10</strain>
    </source>
</reference>
<dbReference type="InterPro" id="IPR029058">
    <property type="entry name" value="AB_hydrolase_fold"/>
</dbReference>
<dbReference type="PANTHER" id="PTHR35560">
    <property type="entry name" value="BLL0132 PROTEIN"/>
    <property type="match status" value="1"/>
</dbReference>
<dbReference type="PANTHER" id="PTHR35560:SF3">
    <property type="entry name" value="PEPTIDASE S9 PROLYL OLIGOPEPTIDASE CATALYTIC DOMAIN-CONTAINING PROTEIN"/>
    <property type="match status" value="1"/>
</dbReference>
<evidence type="ECO:0000313" key="2">
    <source>
        <dbReference type="EMBL" id="OWY26376.1"/>
    </source>
</evidence>